<gene>
    <name evidence="1" type="ORF">LAFE_0E03934G</name>
</gene>
<proteinExistence type="predicted"/>
<accession>A0A1G4MCX8</accession>
<dbReference type="OrthoDB" id="4065598at2759"/>
<dbReference type="InterPro" id="IPR018621">
    <property type="entry name" value="Atg31"/>
</dbReference>
<dbReference type="GO" id="GO:0000407">
    <property type="term" value="C:phagophore assembly site"/>
    <property type="evidence" value="ECO:0007669"/>
    <property type="project" value="InterPro"/>
</dbReference>
<organism evidence="1 2">
    <name type="scientific">Lachancea fermentati</name>
    <name type="common">Zygosaccharomyces fermentati</name>
    <dbReference type="NCBI Taxonomy" id="4955"/>
    <lineage>
        <taxon>Eukaryota</taxon>
        <taxon>Fungi</taxon>
        <taxon>Dikarya</taxon>
        <taxon>Ascomycota</taxon>
        <taxon>Saccharomycotina</taxon>
        <taxon>Saccharomycetes</taxon>
        <taxon>Saccharomycetales</taxon>
        <taxon>Saccharomycetaceae</taxon>
        <taxon>Lachancea</taxon>
    </lineage>
</organism>
<dbReference type="GO" id="GO:0006914">
    <property type="term" value="P:autophagy"/>
    <property type="evidence" value="ECO:0007669"/>
    <property type="project" value="InterPro"/>
</dbReference>
<keyword evidence="2" id="KW-1185">Reference proteome</keyword>
<evidence type="ECO:0000313" key="1">
    <source>
        <dbReference type="EMBL" id="SCW01633.1"/>
    </source>
</evidence>
<dbReference type="STRING" id="4955.A0A1G4MCX8"/>
<dbReference type="Gene3D" id="2.60.270.60">
    <property type="match status" value="1"/>
</dbReference>
<dbReference type="OMA" id="QIETICN"/>
<dbReference type="Proteomes" id="UP000190831">
    <property type="component" value="Chromosome E"/>
</dbReference>
<reference evidence="2" key="1">
    <citation type="submission" date="2016-03" db="EMBL/GenBank/DDBJ databases">
        <authorList>
            <person name="Devillers H."/>
        </authorList>
    </citation>
    <scope>NUCLEOTIDE SEQUENCE [LARGE SCALE GENOMIC DNA]</scope>
</reference>
<evidence type="ECO:0000313" key="2">
    <source>
        <dbReference type="Proteomes" id="UP000190831"/>
    </source>
</evidence>
<name>A0A1G4MCX8_LACFM</name>
<dbReference type="Pfam" id="PF09795">
    <property type="entry name" value="ATG31"/>
    <property type="match status" value="1"/>
</dbReference>
<dbReference type="EMBL" id="LT598488">
    <property type="protein sequence ID" value="SCW01633.1"/>
    <property type="molecule type" value="Genomic_DNA"/>
</dbReference>
<dbReference type="AlphaFoldDB" id="A0A1G4MCX8"/>
<sequence>MEPFVVTVTDKSIIHELESRSQSSKHPDHDSQALMFPTNIRYIFEDDEPEQDEDPQVENVIVAEVDKDMRVKHVELISDEYQLLSYQSTGENELELEAVSKFQNVHSQNLPLEKLIELYKRQNEQLDSLFNTL</sequence>
<protein>
    <submittedName>
        <fullName evidence="1">LAFE_0E03934g1_1</fullName>
    </submittedName>
</protein>